<protein>
    <submittedName>
        <fullName evidence="1">Uncharacterized protein</fullName>
    </submittedName>
</protein>
<reference evidence="1" key="1">
    <citation type="submission" date="2013-07" db="EMBL/GenBank/DDBJ databases">
        <title>The genome of an arbuscular mycorrhizal fungus provides insights into the evolution of the oldest plant symbiosis.</title>
        <authorList>
            <consortium name="DOE Joint Genome Institute"/>
            <person name="Tisserant E."/>
            <person name="Malbreil M."/>
            <person name="Kuo A."/>
            <person name="Kohler A."/>
            <person name="Symeonidi A."/>
            <person name="Balestrini R."/>
            <person name="Charron P."/>
            <person name="Duensing N."/>
            <person name="Frei-dit-Frey N."/>
            <person name="Gianinazzi-Pearson V."/>
            <person name="Gilbert B."/>
            <person name="Handa Y."/>
            <person name="Hijri M."/>
            <person name="Kaul R."/>
            <person name="Kawaguchi M."/>
            <person name="Krajinski F."/>
            <person name="Lammers P."/>
            <person name="Lapierre D."/>
            <person name="Masclaux F.G."/>
            <person name="Murat C."/>
            <person name="Morin E."/>
            <person name="Ndikumana S."/>
            <person name="Pagni M."/>
            <person name="Petitpierre D."/>
            <person name="Requena N."/>
            <person name="Rosikiewicz P."/>
            <person name="Riley R."/>
            <person name="Saito K."/>
            <person name="San Clemente H."/>
            <person name="Shapiro H."/>
            <person name="van Tuinen D."/>
            <person name="Becard G."/>
            <person name="Bonfante P."/>
            <person name="Paszkowski U."/>
            <person name="Shachar-Hill Y."/>
            <person name="Young J.P."/>
            <person name="Sanders I.R."/>
            <person name="Henrissat B."/>
            <person name="Rensing S.A."/>
            <person name="Grigoriev I.V."/>
            <person name="Corradi N."/>
            <person name="Roux C."/>
            <person name="Martin F."/>
        </authorList>
    </citation>
    <scope>NUCLEOTIDE SEQUENCE</scope>
    <source>
        <strain evidence="1">DAOM 197198</strain>
    </source>
</reference>
<gene>
    <name evidence="1" type="ORF">GLOINDRAFT_10552</name>
</gene>
<dbReference type="HOGENOM" id="CLU_2942977_0_0_1"/>
<sequence>MVSIQSQNNYIWISENKKIDDFINLLPYNALCRVVTQNDIRKNHEIRNVIFVIVDDFDDF</sequence>
<evidence type="ECO:0000313" key="1">
    <source>
        <dbReference type="EMBL" id="ERZ98420.1"/>
    </source>
</evidence>
<name>U9T4X6_RHIID</name>
<dbReference type="AlphaFoldDB" id="U9T4X6"/>
<proteinExistence type="predicted"/>
<accession>U9T4X6</accession>
<organism evidence="1">
    <name type="scientific">Rhizophagus irregularis (strain DAOM 181602 / DAOM 197198 / MUCL 43194)</name>
    <name type="common">Arbuscular mycorrhizal fungus</name>
    <name type="synonym">Glomus intraradices</name>
    <dbReference type="NCBI Taxonomy" id="747089"/>
    <lineage>
        <taxon>Eukaryota</taxon>
        <taxon>Fungi</taxon>
        <taxon>Fungi incertae sedis</taxon>
        <taxon>Mucoromycota</taxon>
        <taxon>Glomeromycotina</taxon>
        <taxon>Glomeromycetes</taxon>
        <taxon>Glomerales</taxon>
        <taxon>Glomeraceae</taxon>
        <taxon>Rhizophagus</taxon>
    </lineage>
</organism>
<dbReference type="EMBL" id="KI298774">
    <property type="protein sequence ID" value="ERZ98420.1"/>
    <property type="molecule type" value="Genomic_DNA"/>
</dbReference>